<evidence type="ECO:0000313" key="1">
    <source>
        <dbReference type="EMBL" id="KRK38088.1"/>
    </source>
</evidence>
<accession>A0A0R1GVV9</accession>
<dbReference type="AlphaFoldDB" id="A0A0R1GVV9"/>
<keyword evidence="2" id="KW-1185">Reference proteome</keyword>
<protein>
    <submittedName>
        <fullName evidence="1">Uncharacterized protein</fullName>
    </submittedName>
</protein>
<dbReference type="PATRIC" id="fig|1423722.3.peg.876"/>
<dbReference type="EMBL" id="AZCV01000002">
    <property type="protein sequence ID" value="KRK38088.1"/>
    <property type="molecule type" value="Genomic_DNA"/>
</dbReference>
<gene>
    <name evidence="1" type="ORF">FC62_GL000860</name>
</gene>
<comment type="caution">
    <text evidence="1">The sequence shown here is derived from an EMBL/GenBank/DDBJ whole genome shotgun (WGS) entry which is preliminary data.</text>
</comment>
<sequence length="279" mass="32831">MAREHMTNIFKMTLDHDLKCWNRNKIRESFFIDHRLDELFTIDNDYKMTPAVVVLYNFSDQQIAGCYNSVVFDLSCGIVVTTQTTKHIVNEYVRQNILSFTQSKQMHQQLNIKRYHVLSYGNYSYFSLNGYSKKIVDWVALHQMNDFSFIHNQSSFSSKSGIVFHFEQDFSYVKSHLGKSIAVNYLSCLVTERFVSEMGFSIKHKMGDESNLGLDWDYGQADIISSVDSTLTQDFIDNIVEEELIFMKRLLESEYDIKCTLSDMKVFRTRVNKRKYKWD</sequence>
<organism evidence="1 2">
    <name type="scientific">Amylolactobacillus amylotrophicus DSM 20534</name>
    <dbReference type="NCBI Taxonomy" id="1423722"/>
    <lineage>
        <taxon>Bacteria</taxon>
        <taxon>Bacillati</taxon>
        <taxon>Bacillota</taxon>
        <taxon>Bacilli</taxon>
        <taxon>Lactobacillales</taxon>
        <taxon>Lactobacillaceae</taxon>
        <taxon>Amylolactobacillus</taxon>
    </lineage>
</organism>
<dbReference type="Proteomes" id="UP000050909">
    <property type="component" value="Unassembled WGS sequence"/>
</dbReference>
<name>A0A0R1GVV9_9LACO</name>
<evidence type="ECO:0000313" key="2">
    <source>
        <dbReference type="Proteomes" id="UP000050909"/>
    </source>
</evidence>
<proteinExistence type="predicted"/>
<reference evidence="1 2" key="1">
    <citation type="journal article" date="2015" name="Genome Announc.">
        <title>Expanding the biotechnology potential of lactobacilli through comparative genomics of 213 strains and associated genera.</title>
        <authorList>
            <person name="Sun Z."/>
            <person name="Harris H.M."/>
            <person name="McCann A."/>
            <person name="Guo C."/>
            <person name="Argimon S."/>
            <person name="Zhang W."/>
            <person name="Yang X."/>
            <person name="Jeffery I.B."/>
            <person name="Cooney J.C."/>
            <person name="Kagawa T.F."/>
            <person name="Liu W."/>
            <person name="Song Y."/>
            <person name="Salvetti E."/>
            <person name="Wrobel A."/>
            <person name="Rasinkangas P."/>
            <person name="Parkhill J."/>
            <person name="Rea M.C."/>
            <person name="O'Sullivan O."/>
            <person name="Ritari J."/>
            <person name="Douillard F.P."/>
            <person name="Paul Ross R."/>
            <person name="Yang R."/>
            <person name="Briner A.E."/>
            <person name="Felis G.E."/>
            <person name="de Vos W.M."/>
            <person name="Barrangou R."/>
            <person name="Klaenhammer T.R."/>
            <person name="Caufield P.W."/>
            <person name="Cui Y."/>
            <person name="Zhang H."/>
            <person name="O'Toole P.W."/>
        </authorList>
    </citation>
    <scope>NUCLEOTIDE SEQUENCE [LARGE SCALE GENOMIC DNA]</scope>
    <source>
        <strain evidence="1 2">DSM 20534</strain>
    </source>
</reference>